<dbReference type="InterPro" id="IPR010344">
    <property type="entry name" value="YbjH"/>
</dbReference>
<dbReference type="Pfam" id="PF06082">
    <property type="entry name" value="YjbH"/>
    <property type="match status" value="1"/>
</dbReference>
<keyword evidence="2" id="KW-1185">Reference proteome</keyword>
<evidence type="ECO:0000313" key="2">
    <source>
        <dbReference type="Proteomes" id="UP000598271"/>
    </source>
</evidence>
<comment type="caution">
    <text evidence="1">The sequence shown here is derived from an EMBL/GenBank/DDBJ whole genome shotgun (WGS) entry which is preliminary data.</text>
</comment>
<dbReference type="Proteomes" id="UP000598271">
    <property type="component" value="Unassembled WGS sequence"/>
</dbReference>
<reference evidence="1 2" key="1">
    <citation type="journal article" date="2014" name="Int. J. Syst. Evol. Microbiol.">
        <title>Complete genome sequence of Corynebacterium casei LMG S-19264T (=DSM 44701T), isolated from a smear-ripened cheese.</title>
        <authorList>
            <consortium name="US DOE Joint Genome Institute (JGI-PGF)"/>
            <person name="Walter F."/>
            <person name="Albersmeier A."/>
            <person name="Kalinowski J."/>
            <person name="Ruckert C."/>
        </authorList>
    </citation>
    <scope>NUCLEOTIDE SEQUENCE [LARGE SCALE GENOMIC DNA]</scope>
    <source>
        <strain evidence="1 2">KCTC 12866</strain>
    </source>
</reference>
<evidence type="ECO:0000313" key="1">
    <source>
        <dbReference type="EMBL" id="GHB63036.1"/>
    </source>
</evidence>
<dbReference type="EMBL" id="BMXF01000001">
    <property type="protein sequence ID" value="GHB63036.1"/>
    <property type="molecule type" value="Genomic_DNA"/>
</dbReference>
<accession>A0A8J3G857</accession>
<sequence length="341" mass="38960">MENVSQDSAAVFYEQRLFRNPLQGLVRMLPACGARDSCTLIPMIQGVPVGVYTLGDDLRARPVSVAERRAYYGRSRINPFKYLLDFRLQPEVVANFGNPTQTVQARLSVMLQSQLYLWRGMALNFGLLFPVMNNLDQRPNGVRLAPLYLNQFLALGENHFISGSAGFFQNDRYGVNIQYQRMNPNSRWTYGLEASMTGFYYYPKGGIYYTSINELLLLGNAAYRFNDLDFTVKLTGGRYLDGDVGARLDLVRQFPNVEVALFAIQTSNGGTIGFNFAVPIPPGKILRAGPARLRTSEEFRWEYAYARGYGIGNRYRLGYQLDERLRQYNASYLRNQWKRLE</sequence>
<proteinExistence type="predicted"/>
<evidence type="ECO:0008006" key="3">
    <source>
        <dbReference type="Google" id="ProtNLM"/>
    </source>
</evidence>
<protein>
    <recommendedName>
        <fullName evidence="3">Exopolysaccharide biosynthesis protein YbjH</fullName>
    </recommendedName>
</protein>
<organism evidence="1 2">
    <name type="scientific">Persicitalea jodogahamensis</name>
    <dbReference type="NCBI Taxonomy" id="402147"/>
    <lineage>
        <taxon>Bacteria</taxon>
        <taxon>Pseudomonadati</taxon>
        <taxon>Bacteroidota</taxon>
        <taxon>Cytophagia</taxon>
        <taxon>Cytophagales</taxon>
        <taxon>Spirosomataceae</taxon>
        <taxon>Persicitalea</taxon>
    </lineage>
</organism>
<gene>
    <name evidence="1" type="ORF">GCM10007390_16090</name>
</gene>
<name>A0A8J3G857_9BACT</name>
<dbReference type="AlphaFoldDB" id="A0A8J3G857"/>